<evidence type="ECO:0000256" key="1">
    <source>
        <dbReference type="SAM" id="SignalP"/>
    </source>
</evidence>
<proteinExistence type="predicted"/>
<organism evidence="2 3">
    <name type="scientific">Araneus ventricosus</name>
    <name type="common">Orbweaver spider</name>
    <name type="synonym">Epeira ventricosa</name>
    <dbReference type="NCBI Taxonomy" id="182803"/>
    <lineage>
        <taxon>Eukaryota</taxon>
        <taxon>Metazoa</taxon>
        <taxon>Ecdysozoa</taxon>
        <taxon>Arthropoda</taxon>
        <taxon>Chelicerata</taxon>
        <taxon>Arachnida</taxon>
        <taxon>Araneae</taxon>
        <taxon>Araneomorphae</taxon>
        <taxon>Entelegynae</taxon>
        <taxon>Araneoidea</taxon>
        <taxon>Araneidae</taxon>
        <taxon>Araneus</taxon>
    </lineage>
</organism>
<evidence type="ECO:0000313" key="3">
    <source>
        <dbReference type="Proteomes" id="UP000499080"/>
    </source>
</evidence>
<evidence type="ECO:0000313" key="2">
    <source>
        <dbReference type="EMBL" id="GBM16183.1"/>
    </source>
</evidence>
<gene>
    <name evidence="2" type="ORF">AVEN_126449_1</name>
</gene>
<dbReference type="EMBL" id="BGPR01000369">
    <property type="protein sequence ID" value="GBM16183.1"/>
    <property type="molecule type" value="Genomic_DNA"/>
</dbReference>
<dbReference type="Proteomes" id="UP000499080">
    <property type="component" value="Unassembled WGS sequence"/>
</dbReference>
<keyword evidence="3" id="KW-1185">Reference proteome</keyword>
<reference evidence="2 3" key="1">
    <citation type="journal article" date="2019" name="Sci. Rep.">
        <title>Orb-weaving spider Araneus ventricosus genome elucidates the spidroin gene catalogue.</title>
        <authorList>
            <person name="Kono N."/>
            <person name="Nakamura H."/>
            <person name="Ohtoshi R."/>
            <person name="Moran D.A.P."/>
            <person name="Shinohara A."/>
            <person name="Yoshida Y."/>
            <person name="Fujiwara M."/>
            <person name="Mori M."/>
            <person name="Tomita M."/>
            <person name="Arakawa K."/>
        </authorList>
    </citation>
    <scope>NUCLEOTIDE SEQUENCE [LARGE SCALE GENOMIC DNA]</scope>
</reference>
<feature type="chain" id="PRO_5021396727" evidence="1">
    <location>
        <begin position="18"/>
        <end position="170"/>
    </location>
</feature>
<comment type="caution">
    <text evidence="2">The sequence shown here is derived from an EMBL/GenBank/DDBJ whole genome shotgun (WGS) entry which is preliminary data.</text>
</comment>
<protein>
    <submittedName>
        <fullName evidence="2">Uncharacterized protein</fullName>
    </submittedName>
</protein>
<keyword evidence="1" id="KW-0732">Signal</keyword>
<accession>A0A4Y2DH97</accession>
<sequence>MQVLPSLLLVQYLFIYADLSLLVDLESDEILEKRRRPGIIVTLHDDSSQPDIHTDGHLIAPGRTYTLTIQKLCTVGCSQYYQNLKCKFITQNLSLFYEELPYDPGKSTEEDRNCAEEEEKRTQNYCRSICGLPCRDTIIVVTSSSTQLTDKEMYEHHIHSQTNRSWEDKM</sequence>
<feature type="signal peptide" evidence="1">
    <location>
        <begin position="1"/>
        <end position="17"/>
    </location>
</feature>
<dbReference type="OrthoDB" id="6429444at2759"/>
<dbReference type="AlphaFoldDB" id="A0A4Y2DH97"/>
<name>A0A4Y2DH97_ARAVE</name>